<dbReference type="SUPFAM" id="SSF53335">
    <property type="entry name" value="S-adenosyl-L-methionine-dependent methyltransferases"/>
    <property type="match status" value="1"/>
</dbReference>
<dbReference type="Proteomes" id="UP000642284">
    <property type="component" value="Unassembled WGS sequence"/>
</dbReference>
<dbReference type="GO" id="GO:0032259">
    <property type="term" value="P:methylation"/>
    <property type="evidence" value="ECO:0007669"/>
    <property type="project" value="UniProtKB-KW"/>
</dbReference>
<dbReference type="Pfam" id="PF13649">
    <property type="entry name" value="Methyltransf_25"/>
    <property type="match status" value="1"/>
</dbReference>
<keyword evidence="2" id="KW-0808">Transferase</keyword>
<accession>A0ABR7SXG5</accession>
<dbReference type="RefSeq" id="WP_187819888.1">
    <property type="nucleotide sequence ID" value="NZ_JACTVJ010000044.1"/>
</dbReference>
<dbReference type="InterPro" id="IPR041698">
    <property type="entry name" value="Methyltransf_25"/>
</dbReference>
<dbReference type="Gene3D" id="3.40.50.150">
    <property type="entry name" value="Vaccinia Virus protein VP39"/>
    <property type="match status" value="1"/>
</dbReference>
<evidence type="ECO:0000259" key="1">
    <source>
        <dbReference type="Pfam" id="PF13649"/>
    </source>
</evidence>
<dbReference type="InterPro" id="IPR029063">
    <property type="entry name" value="SAM-dependent_MTases_sf"/>
</dbReference>
<dbReference type="GO" id="GO:0008168">
    <property type="term" value="F:methyltransferase activity"/>
    <property type="evidence" value="ECO:0007669"/>
    <property type="project" value="UniProtKB-KW"/>
</dbReference>
<evidence type="ECO:0000313" key="3">
    <source>
        <dbReference type="Proteomes" id="UP000642284"/>
    </source>
</evidence>
<dbReference type="CDD" id="cd02440">
    <property type="entry name" value="AdoMet_MTases"/>
    <property type="match status" value="1"/>
</dbReference>
<reference evidence="2 3" key="1">
    <citation type="submission" date="2020-08" db="EMBL/GenBank/DDBJ databases">
        <title>Genemic of Streptomyces polyaspartic.</title>
        <authorList>
            <person name="Liu W."/>
        </authorList>
    </citation>
    <scope>NUCLEOTIDE SEQUENCE [LARGE SCALE GENOMIC DNA]</scope>
    <source>
        <strain evidence="2 3">TRM66268-LWL</strain>
    </source>
</reference>
<keyword evidence="2" id="KW-0489">Methyltransferase</keyword>
<gene>
    <name evidence="2" type="ORF">H9Y04_43955</name>
</gene>
<evidence type="ECO:0000313" key="2">
    <source>
        <dbReference type="EMBL" id="MBC9719484.1"/>
    </source>
</evidence>
<comment type="caution">
    <text evidence="2">The sequence shown here is derived from an EMBL/GenBank/DDBJ whole genome shotgun (WGS) entry which is preliminary data.</text>
</comment>
<keyword evidence="3" id="KW-1185">Reference proteome</keyword>
<feature type="domain" description="Methyltransferase" evidence="1">
    <location>
        <begin position="69"/>
        <end position="103"/>
    </location>
</feature>
<dbReference type="EMBL" id="JACTVJ010000044">
    <property type="protein sequence ID" value="MBC9719484.1"/>
    <property type="molecule type" value="Genomic_DNA"/>
</dbReference>
<sequence>MISSTPVLRQIDAPWHDEGPYATALRTGRGPLFLRRADGWLLPLDVERWCAEPDAADRTVLARCGRGPVLDIGCGPGRLVAELAALGRPALGIDVSPAAVARTLGSGGSALCRSVFDPLPREGSWGTALLMDGNIGIGGDPAALLTRTASLLTSHGTIIAEAATADVDECVNVQMTNAASYLPGTGFPWARVGVSALRTYADLCGLSTTETWASGDRTFVQMERRS</sequence>
<proteinExistence type="predicted"/>
<protein>
    <submittedName>
        <fullName evidence="2">SAM-dependent methyltransferase</fullName>
    </submittedName>
</protein>
<name>A0ABR7SXG5_9ACTN</name>
<organism evidence="2 3">
    <name type="scientific">Streptomyces polyasparticus</name>
    <dbReference type="NCBI Taxonomy" id="2767826"/>
    <lineage>
        <taxon>Bacteria</taxon>
        <taxon>Bacillati</taxon>
        <taxon>Actinomycetota</taxon>
        <taxon>Actinomycetes</taxon>
        <taxon>Kitasatosporales</taxon>
        <taxon>Streptomycetaceae</taxon>
        <taxon>Streptomyces</taxon>
    </lineage>
</organism>